<dbReference type="Proteomes" id="UP000307244">
    <property type="component" value="Unassembled WGS sequence"/>
</dbReference>
<dbReference type="Pfam" id="PF00144">
    <property type="entry name" value="Beta-lactamase"/>
    <property type="match status" value="1"/>
</dbReference>
<reference evidence="3 4" key="1">
    <citation type="submission" date="2019-04" db="EMBL/GenBank/DDBJ databases">
        <title>Pedobacter sp. RP-3-15 sp. nov., isolated from Arctic soil.</title>
        <authorList>
            <person name="Dahal R.H."/>
            <person name="Kim D.-U."/>
        </authorList>
    </citation>
    <scope>NUCLEOTIDE SEQUENCE [LARGE SCALE GENOMIC DNA]</scope>
    <source>
        <strain evidence="3 4">RP-3-15</strain>
    </source>
</reference>
<feature type="signal peptide" evidence="1">
    <location>
        <begin position="1"/>
        <end position="24"/>
    </location>
</feature>
<dbReference type="PANTHER" id="PTHR46825:SF9">
    <property type="entry name" value="BETA-LACTAMASE-RELATED DOMAIN-CONTAINING PROTEIN"/>
    <property type="match status" value="1"/>
</dbReference>
<sequence length="451" mass="50345">MKNINAFLIALLLSTLFFSSNTQAQQINTAKLDSFFNVLVNNNRVMGSFVIAKDGKIIYHKTTGYSQVEEDKKIPATAETQYRIGSITKTFTATMIFQLIDEKKLSLDIKLSKFFPEMPNADRITIANLLNHSSGLADHVNENGEWITNPHTKAELLDKIAKVKPHFEPGAKIRYSNGGYLLLGYIIEKVTGKTYAAALKQRITNKIGTKSIIAGTINNSQKLEARPYKFTGQWTAVKDIYFPNVVAVGDILSTPQDLIVFINALTSGKLVSAESFKKMKSFEGSEKDFNPTGMGLFRIPFYEKTFIGHNGGTYGSISNMYANTDDGMSLAFTTNGMTNFSMNDITLAMLNAYYDKPYKIPVFKTVDLKTEDLNALLGNYTSKDLPLKISITKSGSTLMAQATGQTPFPLDAVSKDEFKQEQYDVLLKFDREKHEMTLIQGGKNFHYVIEK</sequence>
<organism evidence="3 4">
    <name type="scientific">Pedobacter frigoris</name>
    <dbReference type="NCBI Taxonomy" id="2571272"/>
    <lineage>
        <taxon>Bacteria</taxon>
        <taxon>Pseudomonadati</taxon>
        <taxon>Bacteroidota</taxon>
        <taxon>Sphingobacteriia</taxon>
        <taxon>Sphingobacteriales</taxon>
        <taxon>Sphingobacteriaceae</taxon>
        <taxon>Pedobacter</taxon>
    </lineage>
</organism>
<evidence type="ECO:0000313" key="4">
    <source>
        <dbReference type="Proteomes" id="UP000307244"/>
    </source>
</evidence>
<evidence type="ECO:0000313" key="3">
    <source>
        <dbReference type="EMBL" id="TKC06917.1"/>
    </source>
</evidence>
<keyword evidence="4" id="KW-1185">Reference proteome</keyword>
<feature type="chain" id="PRO_5020987610" evidence="1">
    <location>
        <begin position="25"/>
        <end position="451"/>
    </location>
</feature>
<accession>A0A4U1CHR9</accession>
<feature type="domain" description="Beta-lactamase-related" evidence="2">
    <location>
        <begin position="47"/>
        <end position="346"/>
    </location>
</feature>
<gene>
    <name evidence="3" type="ORF">FA047_06510</name>
</gene>
<keyword evidence="1" id="KW-0732">Signal</keyword>
<proteinExistence type="predicted"/>
<protein>
    <submittedName>
        <fullName evidence="3">Beta-lactamase family protein</fullName>
    </submittedName>
</protein>
<dbReference type="EMBL" id="SWBQ01000002">
    <property type="protein sequence ID" value="TKC06917.1"/>
    <property type="molecule type" value="Genomic_DNA"/>
</dbReference>
<dbReference type="InterPro" id="IPR050491">
    <property type="entry name" value="AmpC-like"/>
</dbReference>
<dbReference type="AlphaFoldDB" id="A0A4U1CHR9"/>
<dbReference type="OrthoDB" id="9793489at2"/>
<dbReference type="InterPro" id="IPR001466">
    <property type="entry name" value="Beta-lactam-related"/>
</dbReference>
<dbReference type="SUPFAM" id="SSF56601">
    <property type="entry name" value="beta-lactamase/transpeptidase-like"/>
    <property type="match status" value="1"/>
</dbReference>
<evidence type="ECO:0000259" key="2">
    <source>
        <dbReference type="Pfam" id="PF00144"/>
    </source>
</evidence>
<evidence type="ECO:0000256" key="1">
    <source>
        <dbReference type="SAM" id="SignalP"/>
    </source>
</evidence>
<dbReference type="RefSeq" id="WP_136835191.1">
    <property type="nucleotide sequence ID" value="NZ_SWBQ01000002.1"/>
</dbReference>
<dbReference type="Gene3D" id="3.40.710.10">
    <property type="entry name" value="DD-peptidase/beta-lactamase superfamily"/>
    <property type="match status" value="1"/>
</dbReference>
<name>A0A4U1CHR9_9SPHI</name>
<dbReference type="PANTHER" id="PTHR46825">
    <property type="entry name" value="D-ALANYL-D-ALANINE-CARBOXYPEPTIDASE/ENDOPEPTIDASE AMPH"/>
    <property type="match status" value="1"/>
</dbReference>
<comment type="caution">
    <text evidence="3">The sequence shown here is derived from an EMBL/GenBank/DDBJ whole genome shotgun (WGS) entry which is preliminary data.</text>
</comment>
<dbReference type="InterPro" id="IPR012338">
    <property type="entry name" value="Beta-lactam/transpept-like"/>
</dbReference>